<evidence type="ECO:0000313" key="2">
    <source>
        <dbReference type="Proteomes" id="UP000255106"/>
    </source>
</evidence>
<reference evidence="1 2" key="1">
    <citation type="submission" date="2018-06" db="EMBL/GenBank/DDBJ databases">
        <authorList>
            <consortium name="Pathogen Informatics"/>
            <person name="Doyle S."/>
        </authorList>
    </citation>
    <scope>NUCLEOTIDE SEQUENCE [LARGE SCALE GENOMIC DNA]</scope>
    <source>
        <strain evidence="1 2">NCTC10005</strain>
    </source>
</reference>
<protein>
    <submittedName>
        <fullName evidence="1">Putative fimbrial protein</fullName>
    </submittedName>
</protein>
<dbReference type="GO" id="GO:0007155">
    <property type="term" value="P:cell adhesion"/>
    <property type="evidence" value="ECO:0007669"/>
    <property type="project" value="InterPro"/>
</dbReference>
<dbReference type="InterPro" id="IPR008966">
    <property type="entry name" value="Adhesion_dom_sf"/>
</dbReference>
<dbReference type="AlphaFoldDB" id="A0A377LN65"/>
<sequence length="97" mass="10264">MYFSSADNISTDGKYLLNNSVNENDASVARNVGFALVEPGKSTPVTLNQAYTTSIMGTSAAPDSETLTLDVYYYKTNAAAATVGALSSNVTYTISYL</sequence>
<gene>
    <name evidence="1" type="ORF">NCTC10005_00440</name>
</gene>
<dbReference type="Proteomes" id="UP000255106">
    <property type="component" value="Unassembled WGS sequence"/>
</dbReference>
<evidence type="ECO:0000313" key="1">
    <source>
        <dbReference type="EMBL" id="STQ07805.1"/>
    </source>
</evidence>
<organism evidence="1 2">
    <name type="scientific">Enterobacter cloacae</name>
    <dbReference type="NCBI Taxonomy" id="550"/>
    <lineage>
        <taxon>Bacteria</taxon>
        <taxon>Pseudomonadati</taxon>
        <taxon>Pseudomonadota</taxon>
        <taxon>Gammaproteobacteria</taxon>
        <taxon>Enterobacterales</taxon>
        <taxon>Enterobacteriaceae</taxon>
        <taxon>Enterobacter</taxon>
        <taxon>Enterobacter cloacae complex</taxon>
    </lineage>
</organism>
<dbReference type="InterPro" id="IPR036937">
    <property type="entry name" value="Adhesion_dom_fimbrial_sf"/>
</dbReference>
<dbReference type="EMBL" id="UGJB01000004">
    <property type="protein sequence ID" value="STQ07805.1"/>
    <property type="molecule type" value="Genomic_DNA"/>
</dbReference>
<dbReference type="SUPFAM" id="SSF49401">
    <property type="entry name" value="Bacterial adhesins"/>
    <property type="match status" value="1"/>
</dbReference>
<accession>A0A377LN65</accession>
<name>A0A377LN65_ENTCL</name>
<proteinExistence type="predicted"/>
<dbReference type="Gene3D" id="2.60.40.1090">
    <property type="entry name" value="Fimbrial-type adhesion domain"/>
    <property type="match status" value="1"/>
</dbReference>
<dbReference type="GO" id="GO:0009289">
    <property type="term" value="C:pilus"/>
    <property type="evidence" value="ECO:0007669"/>
    <property type="project" value="InterPro"/>
</dbReference>